<sequence length="124" mass="14548">MHQIKVGNIEIDVDRKDIKNLHLAVYPPNGRVRIATPLSINDESVRLFALSKLAWIKKHQANFNAQDRQTEREFISGESHYFKGKRYLLNLIEPWLLCSLIHKFGKQEATNYDNYIEEITRNLP</sequence>
<dbReference type="EMBL" id="LUTY01002712">
    <property type="protein sequence ID" value="OAD19659.1"/>
    <property type="molecule type" value="Genomic_DNA"/>
</dbReference>
<evidence type="ECO:0000313" key="3">
    <source>
        <dbReference type="Proteomes" id="UP000076962"/>
    </source>
</evidence>
<dbReference type="InterPro" id="IPR002725">
    <property type="entry name" value="YgjP-like_metallopeptidase"/>
</dbReference>
<proteinExistence type="predicted"/>
<dbReference type="AlphaFoldDB" id="A0A176RVA3"/>
<comment type="caution">
    <text evidence="2">The sequence shown here is derived from an EMBL/GenBank/DDBJ whole genome shotgun (WGS) entry which is preliminary data.</text>
</comment>
<evidence type="ECO:0000259" key="1">
    <source>
        <dbReference type="Pfam" id="PF01863"/>
    </source>
</evidence>
<feature type="domain" description="YgjP-like metallopeptidase" evidence="1">
    <location>
        <begin position="23"/>
        <end position="93"/>
    </location>
</feature>
<dbReference type="Proteomes" id="UP000076962">
    <property type="component" value="Unassembled WGS sequence"/>
</dbReference>
<dbReference type="Pfam" id="PF01863">
    <property type="entry name" value="YgjP-like"/>
    <property type="match status" value="1"/>
</dbReference>
<organism evidence="2 3">
    <name type="scientific">Candidatus Thiomargarita nelsonii</name>
    <dbReference type="NCBI Taxonomy" id="1003181"/>
    <lineage>
        <taxon>Bacteria</taxon>
        <taxon>Pseudomonadati</taxon>
        <taxon>Pseudomonadota</taxon>
        <taxon>Gammaproteobacteria</taxon>
        <taxon>Thiotrichales</taxon>
        <taxon>Thiotrichaceae</taxon>
        <taxon>Thiomargarita</taxon>
    </lineage>
</organism>
<feature type="non-terminal residue" evidence="2">
    <location>
        <position position="124"/>
    </location>
</feature>
<name>A0A176RVA3_9GAMM</name>
<reference evidence="2 3" key="1">
    <citation type="submission" date="2016-05" db="EMBL/GenBank/DDBJ databases">
        <title>Single-cell genome of chain-forming Candidatus Thiomargarita nelsonii and comparison to other large sulfur-oxidizing bacteria.</title>
        <authorList>
            <person name="Winkel M."/>
            <person name="Salman V."/>
            <person name="Woyke T."/>
            <person name="Schulz-Vogt H."/>
            <person name="Richter M."/>
            <person name="Flood B."/>
            <person name="Bailey J."/>
            <person name="Amann R."/>
            <person name="Mussmann M."/>
        </authorList>
    </citation>
    <scope>NUCLEOTIDE SEQUENCE [LARGE SCALE GENOMIC DNA]</scope>
    <source>
        <strain evidence="2 3">THI036</strain>
    </source>
</reference>
<accession>A0A176RVA3</accession>
<evidence type="ECO:0000313" key="2">
    <source>
        <dbReference type="EMBL" id="OAD19659.1"/>
    </source>
</evidence>
<protein>
    <submittedName>
        <fullName evidence="2">Protein containing DUF45</fullName>
    </submittedName>
</protein>
<keyword evidence="3" id="KW-1185">Reference proteome</keyword>
<gene>
    <name evidence="2" type="ORF">THIOM_004692</name>
</gene>